<accession>A0A815ZMN0</accession>
<dbReference type="GO" id="GO:0006508">
    <property type="term" value="P:proteolysis"/>
    <property type="evidence" value="ECO:0007669"/>
    <property type="project" value="UniProtKB-KW"/>
</dbReference>
<dbReference type="Gene3D" id="3.40.390.10">
    <property type="entry name" value="Collagenase (Catalytic Domain)"/>
    <property type="match status" value="1"/>
</dbReference>
<name>A0A815ZMN0_9BILA</name>
<dbReference type="SMART" id="SM00235">
    <property type="entry name" value="ZnMc"/>
    <property type="match status" value="1"/>
</dbReference>
<dbReference type="Pfam" id="PF01400">
    <property type="entry name" value="Astacin"/>
    <property type="match status" value="1"/>
</dbReference>
<evidence type="ECO:0000313" key="11">
    <source>
        <dbReference type="EMBL" id="CAF2018786.1"/>
    </source>
</evidence>
<feature type="disulfide bond" evidence="6">
    <location>
        <begin position="127"/>
        <end position="149"/>
    </location>
</feature>
<feature type="domain" description="Peptidase M12A" evidence="8">
    <location>
        <begin position="63"/>
        <end position="264"/>
    </location>
</feature>
<dbReference type="Proteomes" id="UP000663824">
    <property type="component" value="Unassembled WGS sequence"/>
</dbReference>
<dbReference type="Proteomes" id="UP000663855">
    <property type="component" value="Unassembled WGS sequence"/>
</dbReference>
<comment type="cofactor">
    <cofactor evidence="6 7">
        <name>Zn(2+)</name>
        <dbReference type="ChEBI" id="CHEBI:29105"/>
    </cofactor>
    <text evidence="6 7">Binds 1 zinc ion per subunit.</text>
</comment>
<evidence type="ECO:0000256" key="1">
    <source>
        <dbReference type="ARBA" id="ARBA00022670"/>
    </source>
</evidence>
<keyword evidence="2 6" id="KW-0479">Metal-binding</keyword>
<keyword evidence="3 6" id="KW-0378">Hydrolase</keyword>
<dbReference type="PANTHER" id="PTHR10127">
    <property type="entry name" value="DISCOIDIN, CUB, EGF, LAMININ , AND ZINC METALLOPROTEASE DOMAIN CONTAINING"/>
    <property type="match status" value="1"/>
</dbReference>
<dbReference type="AlphaFoldDB" id="A0A815ZMN0"/>
<protein>
    <recommendedName>
        <fullName evidence="7">Metalloendopeptidase</fullName>
        <ecNumber evidence="7">3.4.24.-</ecNumber>
    </recommendedName>
</protein>
<proteinExistence type="predicted"/>
<dbReference type="GO" id="GO:0004222">
    <property type="term" value="F:metalloendopeptidase activity"/>
    <property type="evidence" value="ECO:0007669"/>
    <property type="project" value="UniProtKB-UniRule"/>
</dbReference>
<dbReference type="EMBL" id="CAJNRE010003432">
    <property type="protein sequence ID" value="CAF2018786.1"/>
    <property type="molecule type" value="Genomic_DNA"/>
</dbReference>
<keyword evidence="1 6" id="KW-0645">Protease</keyword>
<feature type="chain" id="PRO_5035953270" description="Metalloendopeptidase" evidence="7">
    <location>
        <begin position="19"/>
        <end position="264"/>
    </location>
</feature>
<evidence type="ECO:0000256" key="7">
    <source>
        <dbReference type="RuleBase" id="RU361183"/>
    </source>
</evidence>
<dbReference type="GO" id="GO:0008270">
    <property type="term" value="F:zinc ion binding"/>
    <property type="evidence" value="ECO:0007669"/>
    <property type="project" value="UniProtKB-UniRule"/>
</dbReference>
<evidence type="ECO:0000313" key="12">
    <source>
        <dbReference type="Proteomes" id="UP000663855"/>
    </source>
</evidence>
<keyword evidence="6" id="KW-1015">Disulfide bond</keyword>
<evidence type="ECO:0000256" key="3">
    <source>
        <dbReference type="ARBA" id="ARBA00022801"/>
    </source>
</evidence>
<reference evidence="10" key="1">
    <citation type="submission" date="2021-02" db="EMBL/GenBank/DDBJ databases">
        <authorList>
            <person name="Nowell W R."/>
        </authorList>
    </citation>
    <scope>NUCLEOTIDE SEQUENCE</scope>
</reference>
<dbReference type="PANTHER" id="PTHR10127:SF780">
    <property type="entry name" value="METALLOENDOPEPTIDASE"/>
    <property type="match status" value="1"/>
</dbReference>
<feature type="signal peptide" evidence="7">
    <location>
        <begin position="1"/>
        <end position="18"/>
    </location>
</feature>
<dbReference type="OrthoDB" id="291007at2759"/>
<dbReference type="EMBL" id="CAJNOV010016148">
    <property type="protein sequence ID" value="CAF1585148.1"/>
    <property type="molecule type" value="Genomic_DNA"/>
</dbReference>
<evidence type="ECO:0000259" key="8">
    <source>
        <dbReference type="PROSITE" id="PS51864"/>
    </source>
</evidence>
<evidence type="ECO:0000313" key="10">
    <source>
        <dbReference type="EMBL" id="CAF1585148.1"/>
    </source>
</evidence>
<evidence type="ECO:0000256" key="6">
    <source>
        <dbReference type="PROSITE-ProRule" id="PRU01211"/>
    </source>
</evidence>
<dbReference type="InterPro" id="IPR034035">
    <property type="entry name" value="Astacin-like_dom"/>
</dbReference>
<evidence type="ECO:0000256" key="4">
    <source>
        <dbReference type="ARBA" id="ARBA00022833"/>
    </source>
</evidence>
<dbReference type="EMBL" id="CAJNOW010003338">
    <property type="protein sequence ID" value="CAF1378552.1"/>
    <property type="molecule type" value="Genomic_DNA"/>
</dbReference>
<dbReference type="EC" id="3.4.24.-" evidence="7"/>
<dbReference type="PROSITE" id="PS51864">
    <property type="entry name" value="ASTACIN"/>
    <property type="match status" value="1"/>
</dbReference>
<feature type="binding site" evidence="6">
    <location>
        <position position="167"/>
    </location>
    <ligand>
        <name>Zn(2+)</name>
        <dbReference type="ChEBI" id="CHEBI:29105"/>
        <note>catalytic</note>
    </ligand>
</feature>
<evidence type="ECO:0000256" key="2">
    <source>
        <dbReference type="ARBA" id="ARBA00022723"/>
    </source>
</evidence>
<feature type="binding site" evidence="6">
    <location>
        <position position="161"/>
    </location>
    <ligand>
        <name>Zn(2+)</name>
        <dbReference type="ChEBI" id="CHEBI:29105"/>
        <note>catalytic</note>
    </ligand>
</feature>
<feature type="active site" evidence="6">
    <location>
        <position position="158"/>
    </location>
</feature>
<evidence type="ECO:0000313" key="9">
    <source>
        <dbReference type="EMBL" id="CAF1378552.1"/>
    </source>
</evidence>
<dbReference type="Proteomes" id="UP000663834">
    <property type="component" value="Unassembled WGS sequence"/>
</dbReference>
<comment type="caution">
    <text evidence="6">Lacks conserved residue(s) required for the propagation of feature annotation.</text>
</comment>
<gene>
    <name evidence="10" type="ORF">CJN711_LOCUS33407</name>
    <name evidence="9" type="ORF">KQP761_LOCUS8590</name>
    <name evidence="11" type="ORF">MBJ925_LOCUS9147</name>
</gene>
<dbReference type="SUPFAM" id="SSF55486">
    <property type="entry name" value="Metalloproteases ('zincins'), catalytic domain"/>
    <property type="match status" value="1"/>
</dbReference>
<dbReference type="InterPro" id="IPR001506">
    <property type="entry name" value="Peptidase_M12A"/>
</dbReference>
<sequence length="264" mass="29744">MLHCVKLVLCLTFLSCEAHVIRSRDSADSSNVFGLTGLSKNNATDATFMQGDIAIPKQDGRTAFIRSPKWPNGVVPVEFHSSYTTAQKDIIISAMTEIMKNTRDCIRFVWRTASHPVWLRIFPGQGCWSYMGKTMQKGAQDLSLQIPGCVHHSVALHELIHALGFVHEQTRPDRNQYVRIQTQNIVSGMEHNFDVYSRTDADTLGLPYDFGSIMHYRSDAFSSNGRPTIVPTTSEGRNFESKMGRGEKMSNLDIQKLKKYYSCS</sequence>
<evidence type="ECO:0000256" key="5">
    <source>
        <dbReference type="ARBA" id="ARBA00023049"/>
    </source>
</evidence>
<keyword evidence="4 6" id="KW-0862">Zinc</keyword>
<dbReference type="CDD" id="cd04280">
    <property type="entry name" value="ZnMc_astacin_like"/>
    <property type="match status" value="1"/>
</dbReference>
<comment type="caution">
    <text evidence="10">The sequence shown here is derived from an EMBL/GenBank/DDBJ whole genome shotgun (WGS) entry which is preliminary data.</text>
</comment>
<feature type="binding site" evidence="6">
    <location>
        <position position="157"/>
    </location>
    <ligand>
        <name>Zn(2+)</name>
        <dbReference type="ChEBI" id="CHEBI:29105"/>
        <note>catalytic</note>
    </ligand>
</feature>
<dbReference type="PRINTS" id="PR00480">
    <property type="entry name" value="ASTACIN"/>
</dbReference>
<organism evidence="10 12">
    <name type="scientific">Rotaria magnacalcarata</name>
    <dbReference type="NCBI Taxonomy" id="392030"/>
    <lineage>
        <taxon>Eukaryota</taxon>
        <taxon>Metazoa</taxon>
        <taxon>Spiralia</taxon>
        <taxon>Gnathifera</taxon>
        <taxon>Rotifera</taxon>
        <taxon>Eurotatoria</taxon>
        <taxon>Bdelloidea</taxon>
        <taxon>Philodinida</taxon>
        <taxon>Philodinidae</taxon>
        <taxon>Rotaria</taxon>
    </lineage>
</organism>
<dbReference type="InterPro" id="IPR006026">
    <property type="entry name" value="Peptidase_Metallo"/>
</dbReference>
<dbReference type="InterPro" id="IPR024079">
    <property type="entry name" value="MetalloPept_cat_dom_sf"/>
</dbReference>
<keyword evidence="7" id="KW-0732">Signal</keyword>
<keyword evidence="5 6" id="KW-0482">Metalloprotease</keyword>